<evidence type="ECO:0000259" key="9">
    <source>
        <dbReference type="PROSITE" id="PS51195"/>
    </source>
</evidence>
<dbReference type="RefSeq" id="XP_024397836.1">
    <property type="nucleotide sequence ID" value="XM_024542068.2"/>
</dbReference>
<keyword evidence="3 6" id="KW-0347">Helicase</keyword>
<dbReference type="OMA" id="IMIFTDT"/>
<dbReference type="EnsemblPlants" id="Pp3c16_16520V3.3">
    <property type="protein sequence ID" value="Pp3c16_16520V3.3"/>
    <property type="gene ID" value="Pp3c16_16520"/>
</dbReference>
<keyword evidence="2 6" id="KW-0378">Hydrolase</keyword>
<dbReference type="PaxDb" id="3218-PP1S197_70V6.2"/>
<dbReference type="SMART" id="SM00490">
    <property type="entry name" value="HELICc"/>
    <property type="match status" value="1"/>
</dbReference>
<dbReference type="EnsemblPlants" id="Pp3c16_16520V3.1">
    <property type="protein sequence ID" value="Pp3c16_16520V3.1"/>
    <property type="gene ID" value="Pp3c16_16520"/>
</dbReference>
<keyword evidence="12" id="KW-1185">Reference proteome</keyword>
<protein>
    <recommendedName>
        <fullName evidence="13">DEAD-box RNA helicase</fullName>
    </recommendedName>
</protein>
<dbReference type="PROSITE" id="PS00039">
    <property type="entry name" value="DEAD_ATP_HELICASE"/>
    <property type="match status" value="1"/>
</dbReference>
<dbReference type="GeneID" id="112293042"/>
<dbReference type="GO" id="GO:0006364">
    <property type="term" value="P:rRNA processing"/>
    <property type="evidence" value="ECO:0000318"/>
    <property type="project" value="GO_Central"/>
</dbReference>
<dbReference type="GO" id="GO:0003724">
    <property type="term" value="F:RNA helicase activity"/>
    <property type="evidence" value="ECO:0007669"/>
    <property type="project" value="InterPro"/>
</dbReference>
<dbReference type="InterPro" id="IPR050079">
    <property type="entry name" value="DEAD_box_RNA_helicase"/>
</dbReference>
<dbReference type="GO" id="GO:0016787">
    <property type="term" value="F:hydrolase activity"/>
    <property type="evidence" value="ECO:0007669"/>
    <property type="project" value="UniProtKB-KW"/>
</dbReference>
<keyword evidence="1 6" id="KW-0547">Nucleotide-binding</keyword>
<gene>
    <name evidence="11" type="primary">LOC112293042</name>
    <name evidence="10" type="ORF">PHYPA_021075</name>
</gene>
<dbReference type="InterPro" id="IPR014001">
    <property type="entry name" value="Helicase_ATP-bd"/>
</dbReference>
<dbReference type="PROSITE" id="PS51195">
    <property type="entry name" value="Q_MOTIF"/>
    <property type="match status" value="1"/>
</dbReference>
<feature type="domain" description="DEAD-box RNA helicase Q" evidence="9">
    <location>
        <begin position="44"/>
        <end position="72"/>
    </location>
</feature>
<evidence type="ECO:0000256" key="2">
    <source>
        <dbReference type="ARBA" id="ARBA00022801"/>
    </source>
</evidence>
<dbReference type="Gramene" id="Pp3c16_16520V3.1">
    <property type="protein sequence ID" value="Pp3c16_16520V3.1"/>
    <property type="gene ID" value="Pp3c16_16520"/>
</dbReference>
<dbReference type="HOGENOM" id="CLU_003041_1_1_1"/>
<organism evidence="10">
    <name type="scientific">Physcomitrium patens</name>
    <name type="common">Spreading-leaved earth moss</name>
    <name type="synonym">Physcomitrella patens</name>
    <dbReference type="NCBI Taxonomy" id="3218"/>
    <lineage>
        <taxon>Eukaryota</taxon>
        <taxon>Viridiplantae</taxon>
        <taxon>Streptophyta</taxon>
        <taxon>Embryophyta</taxon>
        <taxon>Bryophyta</taxon>
        <taxon>Bryophytina</taxon>
        <taxon>Bryopsida</taxon>
        <taxon>Funariidae</taxon>
        <taxon>Funariales</taxon>
        <taxon>Funariaceae</taxon>
        <taxon>Physcomitrium</taxon>
    </lineage>
</organism>
<dbReference type="STRING" id="3218.A9TB38"/>
<evidence type="ECO:0000259" key="7">
    <source>
        <dbReference type="PROSITE" id="PS51192"/>
    </source>
</evidence>
<evidence type="ECO:0000256" key="1">
    <source>
        <dbReference type="ARBA" id="ARBA00022741"/>
    </source>
</evidence>
<dbReference type="PROSITE" id="PS51194">
    <property type="entry name" value="HELICASE_CTER"/>
    <property type="match status" value="1"/>
</dbReference>
<dbReference type="AlphaFoldDB" id="A9TB38"/>
<feature type="domain" description="Helicase ATP-binding" evidence="7">
    <location>
        <begin position="75"/>
        <end position="248"/>
    </location>
</feature>
<dbReference type="GO" id="GO:0090406">
    <property type="term" value="C:pollen tube"/>
    <property type="evidence" value="ECO:0007669"/>
    <property type="project" value="EnsemblPlants"/>
</dbReference>
<dbReference type="Pfam" id="PF00271">
    <property type="entry name" value="Helicase_C"/>
    <property type="match status" value="1"/>
</dbReference>
<reference evidence="11" key="3">
    <citation type="submission" date="2020-12" db="UniProtKB">
        <authorList>
            <consortium name="EnsemblPlants"/>
        </authorList>
    </citation>
    <scope>IDENTIFICATION</scope>
</reference>
<feature type="short sequence motif" description="Q motif" evidence="5">
    <location>
        <begin position="44"/>
        <end position="72"/>
    </location>
</feature>
<dbReference type="Proteomes" id="UP000006727">
    <property type="component" value="Chromosome 16"/>
</dbReference>
<dbReference type="CDD" id="cd17955">
    <property type="entry name" value="DEADc_DDX49"/>
    <property type="match status" value="1"/>
</dbReference>
<dbReference type="GO" id="GO:0005634">
    <property type="term" value="C:nucleus"/>
    <property type="evidence" value="ECO:0000318"/>
    <property type="project" value="GO_Central"/>
</dbReference>
<evidence type="ECO:0000313" key="10">
    <source>
        <dbReference type="EMBL" id="PNR37965.1"/>
    </source>
</evidence>
<dbReference type="Pfam" id="PF00270">
    <property type="entry name" value="DEAD"/>
    <property type="match status" value="1"/>
</dbReference>
<keyword evidence="4 6" id="KW-0067">ATP-binding</keyword>
<evidence type="ECO:0000256" key="5">
    <source>
        <dbReference type="PROSITE-ProRule" id="PRU00552"/>
    </source>
</evidence>
<evidence type="ECO:0000259" key="8">
    <source>
        <dbReference type="PROSITE" id="PS51194"/>
    </source>
</evidence>
<accession>A9TB38</accession>
<comment type="similarity">
    <text evidence="6">Belongs to the DEAD box helicase family.</text>
</comment>
<dbReference type="InterPro" id="IPR001650">
    <property type="entry name" value="Helicase_C-like"/>
</dbReference>
<dbReference type="eggNOG" id="KOG0340">
    <property type="taxonomic scope" value="Eukaryota"/>
</dbReference>
<evidence type="ECO:0000313" key="12">
    <source>
        <dbReference type="Proteomes" id="UP000006727"/>
    </source>
</evidence>
<feature type="domain" description="Helicase C-terminal" evidence="8">
    <location>
        <begin position="275"/>
        <end position="422"/>
    </location>
</feature>
<evidence type="ECO:0000256" key="6">
    <source>
        <dbReference type="RuleBase" id="RU000492"/>
    </source>
</evidence>
<evidence type="ECO:0008006" key="13">
    <source>
        <dbReference type="Google" id="ProtNLM"/>
    </source>
</evidence>
<reference evidence="10 12" key="2">
    <citation type="journal article" date="2018" name="Plant J.">
        <title>The Physcomitrella patens chromosome-scale assembly reveals moss genome structure and evolution.</title>
        <authorList>
            <person name="Lang D."/>
            <person name="Ullrich K.K."/>
            <person name="Murat F."/>
            <person name="Fuchs J."/>
            <person name="Jenkins J."/>
            <person name="Haas F.B."/>
            <person name="Piednoel M."/>
            <person name="Gundlach H."/>
            <person name="Van Bel M."/>
            <person name="Meyberg R."/>
            <person name="Vives C."/>
            <person name="Morata J."/>
            <person name="Symeonidi A."/>
            <person name="Hiss M."/>
            <person name="Muchero W."/>
            <person name="Kamisugi Y."/>
            <person name="Saleh O."/>
            <person name="Blanc G."/>
            <person name="Decker E.L."/>
            <person name="van Gessel N."/>
            <person name="Grimwood J."/>
            <person name="Hayes R.D."/>
            <person name="Graham S.W."/>
            <person name="Gunter L.E."/>
            <person name="McDaniel S.F."/>
            <person name="Hoernstein S.N.W."/>
            <person name="Larsson A."/>
            <person name="Li F.W."/>
            <person name="Perroud P.F."/>
            <person name="Phillips J."/>
            <person name="Ranjan P."/>
            <person name="Rokshar D.S."/>
            <person name="Rothfels C.J."/>
            <person name="Schneider L."/>
            <person name="Shu S."/>
            <person name="Stevenson D.W."/>
            <person name="Thummler F."/>
            <person name="Tillich M."/>
            <person name="Villarreal Aguilar J.C."/>
            <person name="Widiez T."/>
            <person name="Wong G.K."/>
            <person name="Wymore A."/>
            <person name="Zhang Y."/>
            <person name="Zimmer A.D."/>
            <person name="Quatrano R.S."/>
            <person name="Mayer K.F.X."/>
            <person name="Goodstein D."/>
            <person name="Casacuberta J.M."/>
            <person name="Vandepoele K."/>
            <person name="Reski R."/>
            <person name="Cuming A.C."/>
            <person name="Tuskan G.A."/>
            <person name="Maumus F."/>
            <person name="Salse J."/>
            <person name="Schmutz J."/>
            <person name="Rensing S.A."/>
        </authorList>
    </citation>
    <scope>NUCLEOTIDE SEQUENCE [LARGE SCALE GENOMIC DNA]</scope>
    <source>
        <strain evidence="11 12">cv. Gransden 2004</strain>
    </source>
</reference>
<name>A9TB38_PHYPA</name>
<proteinExistence type="inferred from homology"/>
<dbReference type="PANTHER" id="PTHR47959">
    <property type="entry name" value="ATP-DEPENDENT RNA HELICASE RHLE-RELATED"/>
    <property type="match status" value="1"/>
</dbReference>
<sequence>MESSNAPPLFSKRKPKAAVAAASNKKTAAPALLDEDAKAAKEITTFEGLGLTDWLVRACKELGMKRPTLVQQGCVPQILAGKDVFGLAQTGSGKTAAFALPILQKLAENPYGVFALVLTPTRELAFQISDQFKALGSEVNLRSTVVVGGMDMTTQAKALMQRPHIVIATPGRLRDHFMNDPGIPDVFAKAKYLVLDEADRLMDVGFESELRSVFETMPSNRQTLLFSATMTSNLKALHDLSLDKAFFYQQYEGFKTVEALQQQYILTPANVKDVYLMHIMSTLEERKIRSVIIFASSCRTCHLLSLMMSELEVDTTALHSMKTQQQRLASLSRFKSGQVSILIATDVASRGLDIPTVDLVINYDIPRFTRDYVHRVGRTARAGRGGSAVSLITQYDVQLVQDIEELLGKKLEEYELDEDKVLKSITKVYKAKRVAMLKIVDSGFEDKVKTRKEQKVKTLVDKGLLDPKRLKDKKRKRPSSTD</sequence>
<dbReference type="InterPro" id="IPR027417">
    <property type="entry name" value="P-loop_NTPase"/>
</dbReference>
<reference evidence="10 12" key="1">
    <citation type="journal article" date="2008" name="Science">
        <title>The Physcomitrella genome reveals evolutionary insights into the conquest of land by plants.</title>
        <authorList>
            <person name="Rensing S."/>
            <person name="Lang D."/>
            <person name="Zimmer A."/>
            <person name="Terry A."/>
            <person name="Salamov A."/>
            <person name="Shapiro H."/>
            <person name="Nishiyama T."/>
            <person name="Perroud P.-F."/>
            <person name="Lindquist E."/>
            <person name="Kamisugi Y."/>
            <person name="Tanahashi T."/>
            <person name="Sakakibara K."/>
            <person name="Fujita T."/>
            <person name="Oishi K."/>
            <person name="Shin-I T."/>
            <person name="Kuroki Y."/>
            <person name="Toyoda A."/>
            <person name="Suzuki Y."/>
            <person name="Hashimoto A."/>
            <person name="Yamaguchi K."/>
            <person name="Sugano A."/>
            <person name="Kohara Y."/>
            <person name="Fujiyama A."/>
            <person name="Anterola A."/>
            <person name="Aoki S."/>
            <person name="Ashton N."/>
            <person name="Barbazuk W.B."/>
            <person name="Barker E."/>
            <person name="Bennetzen J."/>
            <person name="Bezanilla M."/>
            <person name="Blankenship R."/>
            <person name="Cho S.H."/>
            <person name="Dutcher S."/>
            <person name="Estelle M."/>
            <person name="Fawcett J.A."/>
            <person name="Gundlach H."/>
            <person name="Hanada K."/>
            <person name="Heyl A."/>
            <person name="Hicks K.A."/>
            <person name="Hugh J."/>
            <person name="Lohr M."/>
            <person name="Mayer K."/>
            <person name="Melkozernov A."/>
            <person name="Murata T."/>
            <person name="Nelson D."/>
            <person name="Pils B."/>
            <person name="Prigge M."/>
            <person name="Reiss B."/>
            <person name="Renner T."/>
            <person name="Rombauts S."/>
            <person name="Rushton P."/>
            <person name="Sanderfoot A."/>
            <person name="Schween G."/>
            <person name="Shiu S.-H."/>
            <person name="Stueber K."/>
            <person name="Theodoulou F.L."/>
            <person name="Tu H."/>
            <person name="Van de Peer Y."/>
            <person name="Verrier P.J."/>
            <person name="Waters E."/>
            <person name="Wood A."/>
            <person name="Yang L."/>
            <person name="Cove D."/>
            <person name="Cuming A."/>
            <person name="Hasebe M."/>
            <person name="Lucas S."/>
            <person name="Mishler D.B."/>
            <person name="Reski R."/>
            <person name="Grigoriev I."/>
            <person name="Quatrano R.S."/>
            <person name="Boore J.L."/>
        </authorList>
    </citation>
    <scope>NUCLEOTIDE SEQUENCE [LARGE SCALE GENOMIC DNA]</scope>
    <source>
        <strain evidence="11 12">cv. Gransden 2004</strain>
    </source>
</reference>
<evidence type="ECO:0000313" key="11">
    <source>
        <dbReference type="EnsemblPlants" id="Pp3c16_16520V3.1"/>
    </source>
</evidence>
<evidence type="ECO:0000256" key="4">
    <source>
        <dbReference type="ARBA" id="ARBA00022840"/>
    </source>
</evidence>
<dbReference type="CDD" id="cd18787">
    <property type="entry name" value="SF2_C_DEAD"/>
    <property type="match status" value="1"/>
</dbReference>
<dbReference type="GO" id="GO:0005524">
    <property type="term" value="F:ATP binding"/>
    <property type="evidence" value="ECO:0007669"/>
    <property type="project" value="UniProtKB-KW"/>
</dbReference>
<dbReference type="SUPFAM" id="SSF52540">
    <property type="entry name" value="P-loop containing nucleoside triphosphate hydrolases"/>
    <property type="match status" value="1"/>
</dbReference>
<dbReference type="InterPro" id="IPR000629">
    <property type="entry name" value="RNA-helicase_DEAD-box_CS"/>
</dbReference>
<dbReference type="EnsemblPlants" id="Pp3c16_16520V3.2">
    <property type="protein sequence ID" value="Pp3c16_16520V3.2"/>
    <property type="gene ID" value="Pp3c16_16520"/>
</dbReference>
<dbReference type="Gene3D" id="3.40.50.300">
    <property type="entry name" value="P-loop containing nucleotide triphosphate hydrolases"/>
    <property type="match status" value="2"/>
</dbReference>
<dbReference type="InterPro" id="IPR011545">
    <property type="entry name" value="DEAD/DEAH_box_helicase_dom"/>
</dbReference>
<dbReference type="GO" id="GO:0009791">
    <property type="term" value="P:post-embryonic development"/>
    <property type="evidence" value="ECO:0007669"/>
    <property type="project" value="EnsemblPlants"/>
</dbReference>
<dbReference type="PROSITE" id="PS51192">
    <property type="entry name" value="HELICASE_ATP_BIND_1"/>
    <property type="match status" value="1"/>
</dbReference>
<dbReference type="Gramene" id="Pp3c16_16520V3.2">
    <property type="protein sequence ID" value="Pp3c16_16520V3.2"/>
    <property type="gene ID" value="Pp3c16_16520"/>
</dbReference>
<evidence type="ECO:0000256" key="3">
    <source>
        <dbReference type="ARBA" id="ARBA00022806"/>
    </source>
</evidence>
<dbReference type="GO" id="GO:0003676">
    <property type="term" value="F:nucleic acid binding"/>
    <property type="evidence" value="ECO:0007669"/>
    <property type="project" value="InterPro"/>
</dbReference>
<dbReference type="Gramene" id="Pp3c16_16520V3.3">
    <property type="protein sequence ID" value="Pp3c16_16520V3.3"/>
    <property type="gene ID" value="Pp3c16_16520"/>
</dbReference>
<dbReference type="InterPro" id="IPR014014">
    <property type="entry name" value="RNA_helicase_DEAD_Q_motif"/>
</dbReference>
<dbReference type="EMBL" id="ABEU02000016">
    <property type="protein sequence ID" value="PNR37965.1"/>
    <property type="molecule type" value="Genomic_DNA"/>
</dbReference>
<dbReference type="OrthoDB" id="10261904at2759"/>
<dbReference type="SMART" id="SM00487">
    <property type="entry name" value="DEXDc"/>
    <property type="match status" value="1"/>
</dbReference>
<dbReference type="PANTHER" id="PTHR47959:SF24">
    <property type="entry name" value="ATP-DEPENDENT RNA HELICASE"/>
    <property type="match status" value="1"/>
</dbReference>